<evidence type="ECO:0000313" key="2">
    <source>
        <dbReference type="Proteomes" id="UP000887013"/>
    </source>
</evidence>
<dbReference type="Proteomes" id="UP000887013">
    <property type="component" value="Unassembled WGS sequence"/>
</dbReference>
<organism evidence="1 2">
    <name type="scientific">Nephila pilipes</name>
    <name type="common">Giant wood spider</name>
    <name type="synonym">Nephila maculata</name>
    <dbReference type="NCBI Taxonomy" id="299642"/>
    <lineage>
        <taxon>Eukaryota</taxon>
        <taxon>Metazoa</taxon>
        <taxon>Ecdysozoa</taxon>
        <taxon>Arthropoda</taxon>
        <taxon>Chelicerata</taxon>
        <taxon>Arachnida</taxon>
        <taxon>Araneae</taxon>
        <taxon>Araneomorphae</taxon>
        <taxon>Entelegynae</taxon>
        <taxon>Araneoidea</taxon>
        <taxon>Nephilidae</taxon>
        <taxon>Nephila</taxon>
    </lineage>
</organism>
<dbReference type="AlphaFoldDB" id="A0A8X6JGN3"/>
<evidence type="ECO:0000313" key="1">
    <source>
        <dbReference type="EMBL" id="GFS28915.1"/>
    </source>
</evidence>
<name>A0A8X6JGN3_NEPPI</name>
<accession>A0A8X6JGN3</accession>
<reference evidence="1" key="1">
    <citation type="submission" date="2020-08" db="EMBL/GenBank/DDBJ databases">
        <title>Multicomponent nature underlies the extraordinary mechanical properties of spider dragline silk.</title>
        <authorList>
            <person name="Kono N."/>
            <person name="Nakamura H."/>
            <person name="Mori M."/>
            <person name="Yoshida Y."/>
            <person name="Ohtoshi R."/>
            <person name="Malay A.D."/>
            <person name="Moran D.A.P."/>
            <person name="Tomita M."/>
            <person name="Numata K."/>
            <person name="Arakawa K."/>
        </authorList>
    </citation>
    <scope>NUCLEOTIDE SEQUENCE</scope>
</reference>
<protein>
    <submittedName>
        <fullName evidence="1">Uncharacterized protein</fullName>
    </submittedName>
</protein>
<comment type="caution">
    <text evidence="1">The sequence shown here is derived from an EMBL/GenBank/DDBJ whole genome shotgun (WGS) entry which is preliminary data.</text>
</comment>
<dbReference type="EMBL" id="BMAW01087305">
    <property type="protein sequence ID" value="GFS28915.1"/>
    <property type="molecule type" value="Genomic_DNA"/>
</dbReference>
<gene>
    <name evidence="1" type="ORF">NPIL_81771</name>
</gene>
<feature type="non-terminal residue" evidence="1">
    <location>
        <position position="53"/>
    </location>
</feature>
<proteinExistence type="predicted"/>
<sequence>MENLYLVKKLFTLGVQRPTIGFIHVFEVANVPIDIYYTYHELPLDTIPFSAEK</sequence>
<keyword evidence="2" id="KW-1185">Reference proteome</keyword>